<keyword evidence="5 6" id="KW-0472">Membrane</keyword>
<gene>
    <name evidence="7" type="ORF">GCM10007380_19660</name>
</gene>
<dbReference type="CDD" id="cd06579">
    <property type="entry name" value="TM_PBP1_transp_AraH_like"/>
    <property type="match status" value="1"/>
</dbReference>
<keyword evidence="3 6" id="KW-0812">Transmembrane</keyword>
<feature type="transmembrane region" description="Helical" evidence="6">
    <location>
        <begin position="174"/>
        <end position="195"/>
    </location>
</feature>
<feature type="transmembrane region" description="Helical" evidence="6">
    <location>
        <begin position="254"/>
        <end position="273"/>
    </location>
</feature>
<evidence type="ECO:0000256" key="1">
    <source>
        <dbReference type="ARBA" id="ARBA00004651"/>
    </source>
</evidence>
<dbReference type="EMBL" id="BMHB01000001">
    <property type="protein sequence ID" value="GGI13787.1"/>
    <property type="molecule type" value="Genomic_DNA"/>
</dbReference>
<proteinExistence type="predicted"/>
<feature type="transmembrane region" description="Helical" evidence="6">
    <location>
        <begin position="226"/>
        <end position="248"/>
    </location>
</feature>
<dbReference type="GO" id="GO:0022857">
    <property type="term" value="F:transmembrane transporter activity"/>
    <property type="evidence" value="ECO:0007669"/>
    <property type="project" value="InterPro"/>
</dbReference>
<dbReference type="AlphaFoldDB" id="A0A8J3AN09"/>
<reference evidence="8" key="1">
    <citation type="journal article" date="2019" name="Int. J. Syst. Evol. Microbiol.">
        <title>The Global Catalogue of Microorganisms (GCM) 10K type strain sequencing project: providing services to taxonomists for standard genome sequencing and annotation.</title>
        <authorList>
            <consortium name="The Broad Institute Genomics Platform"/>
            <consortium name="The Broad Institute Genome Sequencing Center for Infectious Disease"/>
            <person name="Wu L."/>
            <person name="Ma J."/>
        </authorList>
    </citation>
    <scope>NUCLEOTIDE SEQUENCE [LARGE SCALE GENOMIC DNA]</scope>
    <source>
        <strain evidence="8">CGMCC 1.14993</strain>
    </source>
</reference>
<comment type="caution">
    <text evidence="7">The sequence shown here is derived from an EMBL/GenBank/DDBJ whole genome shotgun (WGS) entry which is preliminary data.</text>
</comment>
<keyword evidence="4 6" id="KW-1133">Transmembrane helix</keyword>
<name>A0A8J3AN09_9BACI</name>
<feature type="transmembrane region" description="Helical" evidence="6">
    <location>
        <begin position="304"/>
        <end position="322"/>
    </location>
</feature>
<dbReference type="Pfam" id="PF02653">
    <property type="entry name" value="BPD_transp_2"/>
    <property type="match status" value="1"/>
</dbReference>
<dbReference type="InterPro" id="IPR001851">
    <property type="entry name" value="ABC_transp_permease"/>
</dbReference>
<evidence type="ECO:0000256" key="2">
    <source>
        <dbReference type="ARBA" id="ARBA00022475"/>
    </source>
</evidence>
<dbReference type="PANTHER" id="PTHR32196:SF72">
    <property type="entry name" value="RIBOSE IMPORT PERMEASE PROTEIN RBSC"/>
    <property type="match status" value="1"/>
</dbReference>
<evidence type="ECO:0000313" key="7">
    <source>
        <dbReference type="EMBL" id="GGI13787.1"/>
    </source>
</evidence>
<dbReference type="GO" id="GO:0005886">
    <property type="term" value="C:plasma membrane"/>
    <property type="evidence" value="ECO:0007669"/>
    <property type="project" value="UniProtKB-SubCell"/>
</dbReference>
<accession>A0A8J3AN09</accession>
<evidence type="ECO:0000256" key="6">
    <source>
        <dbReference type="SAM" id="Phobius"/>
    </source>
</evidence>
<evidence type="ECO:0000256" key="5">
    <source>
        <dbReference type="ARBA" id="ARBA00023136"/>
    </source>
</evidence>
<protein>
    <submittedName>
        <fullName evidence="7">ABC transporter</fullName>
    </submittedName>
</protein>
<dbReference type="Proteomes" id="UP000626244">
    <property type="component" value="Unassembled WGS sequence"/>
</dbReference>
<feature type="transmembrane region" description="Helical" evidence="6">
    <location>
        <begin position="12"/>
        <end position="33"/>
    </location>
</feature>
<keyword evidence="8" id="KW-1185">Reference proteome</keyword>
<comment type="subcellular location">
    <subcellularLocation>
        <location evidence="1">Cell membrane</location>
        <topology evidence="1">Multi-pass membrane protein</topology>
    </subcellularLocation>
</comment>
<feature type="transmembrane region" description="Helical" evidence="6">
    <location>
        <begin position="45"/>
        <end position="65"/>
    </location>
</feature>
<keyword evidence="2" id="KW-1003">Cell membrane</keyword>
<feature type="transmembrane region" description="Helical" evidence="6">
    <location>
        <begin position="96"/>
        <end position="117"/>
    </location>
</feature>
<feature type="transmembrane region" description="Helical" evidence="6">
    <location>
        <begin position="280"/>
        <end position="298"/>
    </location>
</feature>
<evidence type="ECO:0000256" key="3">
    <source>
        <dbReference type="ARBA" id="ARBA00022692"/>
    </source>
</evidence>
<evidence type="ECO:0000256" key="4">
    <source>
        <dbReference type="ARBA" id="ARBA00022989"/>
    </source>
</evidence>
<evidence type="ECO:0000313" key="8">
    <source>
        <dbReference type="Proteomes" id="UP000626244"/>
    </source>
</evidence>
<organism evidence="7 8">
    <name type="scientific">Gottfriedia solisilvae</name>
    <dbReference type="NCBI Taxonomy" id="1516104"/>
    <lineage>
        <taxon>Bacteria</taxon>
        <taxon>Bacillati</taxon>
        <taxon>Bacillota</taxon>
        <taxon>Bacilli</taxon>
        <taxon>Bacillales</taxon>
        <taxon>Bacillaceae</taxon>
        <taxon>Gottfriedia</taxon>
    </lineage>
</organism>
<dbReference type="PANTHER" id="PTHR32196">
    <property type="entry name" value="ABC TRANSPORTER PERMEASE PROTEIN YPHD-RELATED-RELATED"/>
    <property type="match status" value="1"/>
</dbReference>
<sequence length="326" mass="34871">MTQWAQTQGKRIVLDFGAIWLLLLVIVFFSMTSSSFLSYSNISDILRSISIVTLLAIGVTFSLIIDGLDLSVGSTASISTVSAAYCLIVLRQELWVTLLVAIVIGLIIGLANGLFITKGKLPDLLVTLAMMYVVNGLQLTLTKGSSIYEGMTINNEVTTGHFIPSFLYLGQGSLFNIPVAVIIMAVCILISHLFLEKTTWGRVFFFIGGNKTAAHLSAMPVNKYRVYAYVISGLFAALGGILLASRVGTGQVSAGTPLLMDSITAAYIGIAMFGKGKPNIVGTFLGACLMGILLNGFTMLNVPYFAQDIIKGTLLIGAIFLAKKNN</sequence>